<gene>
    <name evidence="2" type="ORF">BSK56_16630</name>
</gene>
<keyword evidence="1" id="KW-0812">Transmembrane</keyword>
<evidence type="ECO:0000313" key="2">
    <source>
        <dbReference type="EMBL" id="OMD46458.1"/>
    </source>
</evidence>
<evidence type="ECO:0000313" key="3">
    <source>
        <dbReference type="Proteomes" id="UP000187412"/>
    </source>
</evidence>
<dbReference type="EMBL" id="MPTB01000020">
    <property type="protein sequence ID" value="OMD46458.1"/>
    <property type="molecule type" value="Genomic_DNA"/>
</dbReference>
<proteinExistence type="predicted"/>
<feature type="transmembrane region" description="Helical" evidence="1">
    <location>
        <begin position="80"/>
        <end position="98"/>
    </location>
</feature>
<comment type="caution">
    <text evidence="2">The sequence shown here is derived from an EMBL/GenBank/DDBJ whole genome shotgun (WGS) entry which is preliminary data.</text>
</comment>
<dbReference type="RefSeq" id="WP_076111653.1">
    <property type="nucleotide sequence ID" value="NZ_MPTB01000020.1"/>
</dbReference>
<name>A0ABX3H7X4_PAEBO</name>
<protein>
    <recommendedName>
        <fullName evidence="4">DUF4179 domain-containing protein</fullName>
    </recommendedName>
</protein>
<evidence type="ECO:0000256" key="1">
    <source>
        <dbReference type="SAM" id="Phobius"/>
    </source>
</evidence>
<dbReference type="Proteomes" id="UP000187412">
    <property type="component" value="Unassembled WGS sequence"/>
</dbReference>
<sequence>MAKDMKIEEQRLFGMIDSMSFSDAELALGVLPEVDQGPRPADEEEAASLARVKARTLARLEPEAAVHAFRSFARRSRRRNIFAAAAAVILIAAGMLAFSPEVQAGLRKALSFLPGFGTVVENSPGDRIYVLGKPYDIAVGDGSLTVDAVLLQELGVSITLRGRKVPEVSEFEADIGGNRYTFTSYMRSSSESEWYGSYSSTQAVQLKQDNLLTLHLGGTTVGPLQLTAPKTAEELGELGASDIQQDVRITAFPVDLGGRLVRVQLLPTLTGESGLTVHSYGLEPLVPGSGLYIENAAGEKAALEQPESMSYPSDFRFHETAGAGAWPYTVFIPYIEVSDRDAVSAEVEIPLPDIGQEKMLHTRAEIAGFPVEFTRIERTGETAASVDVNVNFNAAKLRTLKYFLIRYPGQADNSSFSWVNTDQTYGVMKTLHLEAKPGEDKLRFKLSEPHFLLKGPWRLPLKLDS</sequence>
<accession>A0ABX3H7X4</accession>
<keyword evidence="1" id="KW-1133">Transmembrane helix</keyword>
<organism evidence="2 3">
    <name type="scientific">Paenibacillus borealis</name>
    <dbReference type="NCBI Taxonomy" id="160799"/>
    <lineage>
        <taxon>Bacteria</taxon>
        <taxon>Bacillati</taxon>
        <taxon>Bacillota</taxon>
        <taxon>Bacilli</taxon>
        <taxon>Bacillales</taxon>
        <taxon>Paenibacillaceae</taxon>
        <taxon>Paenibacillus</taxon>
    </lineage>
</organism>
<reference evidence="2 3" key="1">
    <citation type="submission" date="2016-10" db="EMBL/GenBank/DDBJ databases">
        <title>Paenibacillus species isolates.</title>
        <authorList>
            <person name="Beno S.M."/>
        </authorList>
    </citation>
    <scope>NUCLEOTIDE SEQUENCE [LARGE SCALE GENOMIC DNA]</scope>
    <source>
        <strain evidence="2 3">FSL H7-0744</strain>
    </source>
</reference>
<evidence type="ECO:0008006" key="4">
    <source>
        <dbReference type="Google" id="ProtNLM"/>
    </source>
</evidence>
<keyword evidence="1" id="KW-0472">Membrane</keyword>
<keyword evidence="3" id="KW-1185">Reference proteome</keyword>